<evidence type="ECO:0000313" key="2">
    <source>
        <dbReference type="Proteomes" id="UP001341840"/>
    </source>
</evidence>
<proteinExistence type="predicted"/>
<gene>
    <name evidence="1" type="ORF">PIB30_082208</name>
</gene>
<protein>
    <submittedName>
        <fullName evidence="1">Uncharacterized protein</fullName>
    </submittedName>
</protein>
<dbReference type="EMBL" id="JASCZI010122085">
    <property type="protein sequence ID" value="MED6163668.1"/>
    <property type="molecule type" value="Genomic_DNA"/>
</dbReference>
<organism evidence="1 2">
    <name type="scientific">Stylosanthes scabra</name>
    <dbReference type="NCBI Taxonomy" id="79078"/>
    <lineage>
        <taxon>Eukaryota</taxon>
        <taxon>Viridiplantae</taxon>
        <taxon>Streptophyta</taxon>
        <taxon>Embryophyta</taxon>
        <taxon>Tracheophyta</taxon>
        <taxon>Spermatophyta</taxon>
        <taxon>Magnoliopsida</taxon>
        <taxon>eudicotyledons</taxon>
        <taxon>Gunneridae</taxon>
        <taxon>Pentapetalae</taxon>
        <taxon>rosids</taxon>
        <taxon>fabids</taxon>
        <taxon>Fabales</taxon>
        <taxon>Fabaceae</taxon>
        <taxon>Papilionoideae</taxon>
        <taxon>50 kb inversion clade</taxon>
        <taxon>dalbergioids sensu lato</taxon>
        <taxon>Dalbergieae</taxon>
        <taxon>Pterocarpus clade</taxon>
        <taxon>Stylosanthes</taxon>
    </lineage>
</organism>
<name>A0ABU6UVN0_9FABA</name>
<dbReference type="Proteomes" id="UP001341840">
    <property type="component" value="Unassembled WGS sequence"/>
</dbReference>
<reference evidence="1 2" key="1">
    <citation type="journal article" date="2023" name="Plants (Basel)">
        <title>Bridging the Gap: Combining Genomics and Transcriptomics Approaches to Understand Stylosanthes scabra, an Orphan Legume from the Brazilian Caatinga.</title>
        <authorList>
            <person name="Ferreira-Neto J.R.C."/>
            <person name="da Silva M.D."/>
            <person name="Binneck E."/>
            <person name="de Melo N.F."/>
            <person name="da Silva R.H."/>
            <person name="de Melo A.L.T.M."/>
            <person name="Pandolfi V."/>
            <person name="Bustamante F.O."/>
            <person name="Brasileiro-Vidal A.C."/>
            <person name="Benko-Iseppon A.M."/>
        </authorList>
    </citation>
    <scope>NUCLEOTIDE SEQUENCE [LARGE SCALE GENOMIC DNA]</scope>
    <source>
        <tissue evidence="1">Leaves</tissue>
    </source>
</reference>
<keyword evidence="2" id="KW-1185">Reference proteome</keyword>
<accession>A0ABU6UVN0</accession>
<comment type="caution">
    <text evidence="1">The sequence shown here is derived from an EMBL/GenBank/DDBJ whole genome shotgun (WGS) entry which is preliminary data.</text>
</comment>
<sequence>MQEGLCSDGTRYLFVIGLLVQWIKVRGYLDPEFLRRRSGWGHREGHLKRDSDAELQCFINVGPPKYRTAKLWALGLVQNSAPNLGSRLVGFASFLNKTFAQNAPSPLEGGFRKMARKSGKGVSEQVENEPTPLLVVPSNAWTKPHGTELYGWVASEVLGTQTKVAKEYLDALLKEDIVFAPNHSTKYKLEVSDVNERICFVNHKVGEVPNWL</sequence>
<evidence type="ECO:0000313" key="1">
    <source>
        <dbReference type="EMBL" id="MED6163668.1"/>
    </source>
</evidence>